<dbReference type="Pfam" id="PF12697">
    <property type="entry name" value="Abhydrolase_6"/>
    <property type="match status" value="1"/>
</dbReference>
<name>A0A269Y1G2_9PROT</name>
<dbReference type="RefSeq" id="WP_095348906.1">
    <property type="nucleotide sequence ID" value="NZ_JBDNMF010000004.1"/>
</dbReference>
<comment type="caution">
    <text evidence="2">The sequence shown here is derived from an EMBL/GenBank/DDBJ whole genome shotgun (WGS) entry which is preliminary data.</text>
</comment>
<accession>A0A269Y1G2</accession>
<dbReference type="AlphaFoldDB" id="A0A269Y1G2"/>
<protein>
    <recommendedName>
        <fullName evidence="1">AB hydrolase-1 domain-containing protein</fullName>
    </recommendedName>
</protein>
<gene>
    <name evidence="2" type="ORF">B8X00_00840</name>
</gene>
<dbReference type="SUPFAM" id="SSF53474">
    <property type="entry name" value="alpha/beta-Hydrolases"/>
    <property type="match status" value="1"/>
</dbReference>
<evidence type="ECO:0000259" key="1">
    <source>
        <dbReference type="Pfam" id="PF12697"/>
    </source>
</evidence>
<proteinExistence type="predicted"/>
<dbReference type="Proteomes" id="UP000216151">
    <property type="component" value="Unassembled WGS sequence"/>
</dbReference>
<dbReference type="InterPro" id="IPR029058">
    <property type="entry name" value="AB_hydrolase_fold"/>
</dbReference>
<sequence>MNPVKPVFVHGWGFGPEFWVPVVDALGWTDALILDLGFLEGSAPASPMLAAQHLQAVQVPGEALLGIGHSLGFLWLAEHMALSPTDRLVGINAFAAFAARESFASGVPARVLQRMLKGLSNAPEKVLADFYNLCGASGSSKVPCVPNLRDGLDLLLAGDARPALAAKAGQYDILAARQDPVATPAMTEQSFAGCAAVQWVDGGHLLPQTDVSACVTFLQAVRRTMEQDVQ</sequence>
<reference evidence="2 3" key="1">
    <citation type="submission" date="2017-04" db="EMBL/GenBank/DDBJ databases">
        <title>Kefir bacterial isolates.</title>
        <authorList>
            <person name="Kim Y."/>
            <person name="Blasche S."/>
            <person name="Patil K.R."/>
        </authorList>
    </citation>
    <scope>NUCLEOTIDE SEQUENCE [LARGE SCALE GENOMIC DNA]</scope>
    <source>
        <strain evidence="2 3">KR</strain>
    </source>
</reference>
<dbReference type="EMBL" id="NCXK01000001">
    <property type="protein sequence ID" value="PAK79290.1"/>
    <property type="molecule type" value="Genomic_DNA"/>
</dbReference>
<keyword evidence="3" id="KW-1185">Reference proteome</keyword>
<evidence type="ECO:0000313" key="2">
    <source>
        <dbReference type="EMBL" id="PAK79290.1"/>
    </source>
</evidence>
<dbReference type="Gene3D" id="3.40.50.1820">
    <property type="entry name" value="alpha/beta hydrolase"/>
    <property type="match status" value="1"/>
</dbReference>
<feature type="domain" description="AB hydrolase-1" evidence="1">
    <location>
        <begin position="7"/>
        <end position="208"/>
    </location>
</feature>
<dbReference type="OrthoDB" id="7165362at2"/>
<evidence type="ECO:0000313" key="3">
    <source>
        <dbReference type="Proteomes" id="UP000216151"/>
    </source>
</evidence>
<dbReference type="InterPro" id="IPR000073">
    <property type="entry name" value="AB_hydrolase_1"/>
</dbReference>
<organism evidence="2 3">
    <name type="scientific">Acetobacter fabarum</name>
    <dbReference type="NCBI Taxonomy" id="483199"/>
    <lineage>
        <taxon>Bacteria</taxon>
        <taxon>Pseudomonadati</taxon>
        <taxon>Pseudomonadota</taxon>
        <taxon>Alphaproteobacteria</taxon>
        <taxon>Acetobacterales</taxon>
        <taxon>Acetobacteraceae</taxon>
        <taxon>Acetobacter</taxon>
    </lineage>
</organism>